<dbReference type="Pfam" id="PF02156">
    <property type="entry name" value="Glyco_hydro_26"/>
    <property type="match status" value="1"/>
</dbReference>
<dbReference type="GO" id="GO:0016985">
    <property type="term" value="F:mannan endo-1,4-beta-mannosidase activity"/>
    <property type="evidence" value="ECO:0007669"/>
    <property type="project" value="InterPro"/>
</dbReference>
<evidence type="ECO:0000259" key="5">
    <source>
        <dbReference type="PROSITE" id="PS51764"/>
    </source>
</evidence>
<evidence type="ECO:0000256" key="2">
    <source>
        <dbReference type="ARBA" id="ARBA00022801"/>
    </source>
</evidence>
<evidence type="ECO:0000313" key="6">
    <source>
        <dbReference type="EMBL" id="KAK0612463.1"/>
    </source>
</evidence>
<sequence length="293" mass="32158">MLMAQGVNVAAEPCSSSNVPASSHMKGTNGIYWGWNPDVEKGVTISEINSATGKKASTVGLFSQISSPNGFDGHQLLNHLDEVKASGATLIASVMPNGLSFSEVTPAIASDVASVVKQFTNQGIEVWLRFAHEMNWYVRAGTYKGNSTQFKTAWRNIHAATKDITGCLLFWSPNNAKTLDLYEEWWPGPAYVDIVGMDLYVNTETSTFKTIYGGFYDAYAKGHNKHFAVPETATKPDNEALKQAWVSALASKNVAAYPCFKSVTWFELHKSWDYRVVMSRGEAAKEATMANFV</sequence>
<reference evidence="6" key="1">
    <citation type="submission" date="2023-06" db="EMBL/GenBank/DDBJ databases">
        <title>Genome-scale phylogeny and comparative genomics of the fungal order Sordariales.</title>
        <authorList>
            <consortium name="Lawrence Berkeley National Laboratory"/>
            <person name="Hensen N."/>
            <person name="Bonometti L."/>
            <person name="Westerberg I."/>
            <person name="Brannstrom I.O."/>
            <person name="Guillou S."/>
            <person name="Cros-Aarteil S."/>
            <person name="Calhoun S."/>
            <person name="Haridas S."/>
            <person name="Kuo A."/>
            <person name="Mondo S."/>
            <person name="Pangilinan J."/>
            <person name="Riley R."/>
            <person name="LaButti K."/>
            <person name="Andreopoulos B."/>
            <person name="Lipzen A."/>
            <person name="Chen C."/>
            <person name="Yanf M."/>
            <person name="Daum C."/>
            <person name="Ng V."/>
            <person name="Clum A."/>
            <person name="Steindorff A."/>
            <person name="Ohm R."/>
            <person name="Martin F."/>
            <person name="Silar P."/>
            <person name="Natvig D."/>
            <person name="Lalanne C."/>
            <person name="Gautier V."/>
            <person name="Ament-velasquez S.L."/>
            <person name="Kruys A."/>
            <person name="Hutchinson M.I."/>
            <person name="Powell A.J."/>
            <person name="Barry K."/>
            <person name="Miller A.N."/>
            <person name="Grigoriev I.V."/>
            <person name="Debuchy R."/>
            <person name="Gladieux P."/>
            <person name="Thoren M.H."/>
            <person name="Johannesson H."/>
        </authorList>
    </citation>
    <scope>NUCLEOTIDE SEQUENCE</scope>
    <source>
        <strain evidence="6">SMH3391-2</strain>
    </source>
</reference>
<dbReference type="GO" id="GO:0006080">
    <property type="term" value="P:substituted mannan metabolic process"/>
    <property type="evidence" value="ECO:0007669"/>
    <property type="project" value="InterPro"/>
</dbReference>
<dbReference type="Proteomes" id="UP001174934">
    <property type="component" value="Unassembled WGS sequence"/>
</dbReference>
<feature type="active site" description="Proton donor" evidence="4">
    <location>
        <position position="133"/>
    </location>
</feature>
<gene>
    <name evidence="6" type="ORF">B0T17DRAFT_658006</name>
</gene>
<dbReference type="SUPFAM" id="SSF51445">
    <property type="entry name" value="(Trans)glycosidases"/>
    <property type="match status" value="1"/>
</dbReference>
<dbReference type="EMBL" id="JAULSR010000009">
    <property type="protein sequence ID" value="KAK0612463.1"/>
    <property type="molecule type" value="Genomic_DNA"/>
</dbReference>
<keyword evidence="7" id="KW-1185">Reference proteome</keyword>
<evidence type="ECO:0000256" key="1">
    <source>
        <dbReference type="ARBA" id="ARBA00007754"/>
    </source>
</evidence>
<dbReference type="InterPro" id="IPR022790">
    <property type="entry name" value="GH26_dom"/>
</dbReference>
<dbReference type="AlphaFoldDB" id="A0AA39WBK3"/>
<dbReference type="InterPro" id="IPR017853">
    <property type="entry name" value="GH"/>
</dbReference>
<evidence type="ECO:0000256" key="3">
    <source>
        <dbReference type="ARBA" id="ARBA00023295"/>
    </source>
</evidence>
<dbReference type="PANTHER" id="PTHR40079">
    <property type="entry name" value="MANNAN ENDO-1,4-BETA-MANNOSIDASE E-RELATED"/>
    <property type="match status" value="1"/>
</dbReference>
<evidence type="ECO:0000256" key="4">
    <source>
        <dbReference type="PROSITE-ProRule" id="PRU01100"/>
    </source>
</evidence>
<name>A0AA39WBK3_9PEZI</name>
<dbReference type="InterPro" id="IPR000805">
    <property type="entry name" value="Glyco_hydro_26"/>
</dbReference>
<feature type="active site" description="Nucleophile" evidence="4">
    <location>
        <position position="231"/>
    </location>
</feature>
<proteinExistence type="inferred from homology"/>
<dbReference type="PROSITE" id="PS51764">
    <property type="entry name" value="GH26"/>
    <property type="match status" value="1"/>
</dbReference>
<organism evidence="6 7">
    <name type="scientific">Bombardia bombarda</name>
    <dbReference type="NCBI Taxonomy" id="252184"/>
    <lineage>
        <taxon>Eukaryota</taxon>
        <taxon>Fungi</taxon>
        <taxon>Dikarya</taxon>
        <taxon>Ascomycota</taxon>
        <taxon>Pezizomycotina</taxon>
        <taxon>Sordariomycetes</taxon>
        <taxon>Sordariomycetidae</taxon>
        <taxon>Sordariales</taxon>
        <taxon>Lasiosphaeriaceae</taxon>
        <taxon>Bombardia</taxon>
    </lineage>
</organism>
<feature type="domain" description="GH26" evidence="5">
    <location>
        <begin position="14"/>
        <end position="293"/>
    </location>
</feature>
<evidence type="ECO:0000313" key="7">
    <source>
        <dbReference type="Proteomes" id="UP001174934"/>
    </source>
</evidence>
<dbReference type="PANTHER" id="PTHR40079:SF6">
    <property type="entry name" value="GH26 DOMAIN-CONTAINING PROTEIN"/>
    <property type="match status" value="1"/>
</dbReference>
<keyword evidence="3 4" id="KW-0326">Glycosidase</keyword>
<comment type="similarity">
    <text evidence="1 4">Belongs to the glycosyl hydrolase 26 family.</text>
</comment>
<protein>
    <submittedName>
        <fullName evidence="6">Glycoside hydrolase superfamily</fullName>
    </submittedName>
</protein>
<accession>A0AA39WBK3</accession>
<dbReference type="Gene3D" id="3.20.20.80">
    <property type="entry name" value="Glycosidases"/>
    <property type="match status" value="1"/>
</dbReference>
<keyword evidence="2 4" id="KW-0378">Hydrolase</keyword>
<comment type="caution">
    <text evidence="6">The sequence shown here is derived from an EMBL/GenBank/DDBJ whole genome shotgun (WGS) entry which is preliminary data.</text>
</comment>